<dbReference type="EMBL" id="ML119059">
    <property type="protein sequence ID" value="ROT36567.1"/>
    <property type="molecule type" value="Genomic_DNA"/>
</dbReference>
<keyword evidence="4" id="KW-1185">Reference proteome</keyword>
<feature type="region of interest" description="Disordered" evidence="1">
    <location>
        <begin position="28"/>
        <end position="50"/>
    </location>
</feature>
<keyword evidence="2" id="KW-0472">Membrane</keyword>
<reference evidence="3 4" key="1">
    <citation type="journal article" date="2018" name="Mol. Ecol.">
        <title>The obligate alkalophilic soda-lake fungus Sodiomyces alkalinus has shifted to a protein diet.</title>
        <authorList>
            <person name="Grum-Grzhimaylo A.A."/>
            <person name="Falkoski D.L."/>
            <person name="van den Heuvel J."/>
            <person name="Valero-Jimenez C.A."/>
            <person name="Min B."/>
            <person name="Choi I.G."/>
            <person name="Lipzen A."/>
            <person name="Daum C.G."/>
            <person name="Aanen D.K."/>
            <person name="Tsang A."/>
            <person name="Henrissat B."/>
            <person name="Bilanenko E.N."/>
            <person name="de Vries R.P."/>
            <person name="van Kan J.A.L."/>
            <person name="Grigoriev I.V."/>
            <person name="Debets A.J.M."/>
        </authorList>
    </citation>
    <scope>NUCLEOTIDE SEQUENCE [LARGE SCALE GENOMIC DNA]</scope>
    <source>
        <strain evidence="3 4">F11</strain>
    </source>
</reference>
<evidence type="ECO:0000313" key="4">
    <source>
        <dbReference type="Proteomes" id="UP000272025"/>
    </source>
</evidence>
<dbReference type="AlphaFoldDB" id="A0A3N2PPX8"/>
<proteinExistence type="predicted"/>
<dbReference type="RefSeq" id="XP_028464373.1">
    <property type="nucleotide sequence ID" value="XM_028614456.1"/>
</dbReference>
<keyword evidence="2" id="KW-1133">Transmembrane helix</keyword>
<organism evidence="3 4">
    <name type="scientific">Sodiomyces alkalinus (strain CBS 110278 / VKM F-3762 / F11)</name>
    <name type="common">Alkaliphilic filamentous fungus</name>
    <dbReference type="NCBI Taxonomy" id="1314773"/>
    <lineage>
        <taxon>Eukaryota</taxon>
        <taxon>Fungi</taxon>
        <taxon>Dikarya</taxon>
        <taxon>Ascomycota</taxon>
        <taxon>Pezizomycotina</taxon>
        <taxon>Sordariomycetes</taxon>
        <taxon>Hypocreomycetidae</taxon>
        <taxon>Glomerellales</taxon>
        <taxon>Plectosphaerellaceae</taxon>
        <taxon>Sodiomyces</taxon>
    </lineage>
</organism>
<protein>
    <submittedName>
        <fullName evidence="3">Uncharacterized protein</fullName>
    </submittedName>
</protein>
<feature type="transmembrane region" description="Helical" evidence="2">
    <location>
        <begin position="62"/>
        <end position="82"/>
    </location>
</feature>
<dbReference type="GeneID" id="39582934"/>
<dbReference type="Proteomes" id="UP000272025">
    <property type="component" value="Unassembled WGS sequence"/>
</dbReference>
<evidence type="ECO:0000256" key="2">
    <source>
        <dbReference type="SAM" id="Phobius"/>
    </source>
</evidence>
<evidence type="ECO:0000313" key="3">
    <source>
        <dbReference type="EMBL" id="ROT36567.1"/>
    </source>
</evidence>
<keyword evidence="2" id="KW-0812">Transmembrane</keyword>
<feature type="compositionally biased region" description="Low complexity" evidence="1">
    <location>
        <begin position="35"/>
        <end position="49"/>
    </location>
</feature>
<evidence type="ECO:0000256" key="1">
    <source>
        <dbReference type="SAM" id="MobiDB-lite"/>
    </source>
</evidence>
<sequence>MSVYKSSRPILTARALRTRPIAQRFFSKTTPRLAPSSSNNTNPSFPASPKEIWRNASPPVRFVLVAGLVVAACAEGAMWSHFARSWWKGAPGEGETPGAGSK</sequence>
<gene>
    <name evidence="3" type="ORF">SODALDRAFT_362381</name>
</gene>
<name>A0A3N2PPX8_SODAK</name>
<accession>A0A3N2PPX8</accession>